<keyword evidence="3" id="KW-1185">Reference proteome</keyword>
<gene>
    <name evidence="2" type="ORF">SLS63_004837</name>
</gene>
<evidence type="ECO:0000313" key="2">
    <source>
        <dbReference type="EMBL" id="KAK7732582.1"/>
    </source>
</evidence>
<evidence type="ECO:0000313" key="3">
    <source>
        <dbReference type="Proteomes" id="UP001430848"/>
    </source>
</evidence>
<proteinExistence type="predicted"/>
<feature type="region of interest" description="Disordered" evidence="1">
    <location>
        <begin position="124"/>
        <end position="152"/>
    </location>
</feature>
<dbReference type="Proteomes" id="UP001430848">
    <property type="component" value="Unassembled WGS sequence"/>
</dbReference>
<protein>
    <submittedName>
        <fullName evidence="2">Uncharacterized protein</fullName>
    </submittedName>
</protein>
<organism evidence="2 3">
    <name type="scientific">Diaporthe eres</name>
    <name type="common">Phomopsis oblonga</name>
    <dbReference type="NCBI Taxonomy" id="83184"/>
    <lineage>
        <taxon>Eukaryota</taxon>
        <taxon>Fungi</taxon>
        <taxon>Dikarya</taxon>
        <taxon>Ascomycota</taxon>
        <taxon>Pezizomycotina</taxon>
        <taxon>Sordariomycetes</taxon>
        <taxon>Sordariomycetidae</taxon>
        <taxon>Diaporthales</taxon>
        <taxon>Diaporthaceae</taxon>
        <taxon>Diaporthe</taxon>
        <taxon>Diaporthe eres species complex</taxon>
    </lineage>
</organism>
<sequence length="619" mass="69445">MTERTKPPVSIGQWLEQVAQDPSIPEEFKNGAEDQLKLSSTTFSSGSVVKATESLRMRVIWHKLRRIEALRSMMTDDPNDDYTGYVSAENILEANIIFNSKRNLWQPYFDELKLRLAYKKCRDKESTDSAEPSQSDGTARPPQPHPHKPSPECDVFYRALQWQCLGLTKPVPRNPSFDELKRTSSITKPGPDPTPTAIAGPTAVNRPVTPLKPKTLVQAVQETLQDDFQSTPAASSYYPARGDQRAADESYINTSLLLLLQGVLEVGVEFSSMEWLADRLPFNLMETVVTKNTDTGKVFKRVRKLMEARVDGYLCRKSDPFEEEFNTDALAIIEAKRYTRSSAHSTIKRQEGAEMACWISQAGGSKTGLLRTSSSGRKRYVSDCQIHEIVLMGGTYPRRLMISQDHHEIYIIVGEYGAGFEDHIRPSRSIEQGSALSQHKAGIMGTSAQADSSYAGPDSAENRRDPSLLAGSPSYIRRIESNSIVVEAKKKTRKGQPVQSGPKTIELARSQEDWNPDAGDFLIMNEFGPFIVTEASHMEVFIRRLIALMLQLRGPEDRFMPEPLSTKFLLQRGQAGPSPPNESSSLPRRTLRKSRSWPADHEKLTQDWVKPSAMPKWRG</sequence>
<feature type="region of interest" description="Disordered" evidence="1">
    <location>
        <begin position="571"/>
        <end position="619"/>
    </location>
</feature>
<accession>A0ABR1PCQ7</accession>
<evidence type="ECO:0000256" key="1">
    <source>
        <dbReference type="SAM" id="MobiDB-lite"/>
    </source>
</evidence>
<feature type="region of interest" description="Disordered" evidence="1">
    <location>
        <begin position="173"/>
        <end position="210"/>
    </location>
</feature>
<comment type="caution">
    <text evidence="2">The sequence shown here is derived from an EMBL/GenBank/DDBJ whole genome shotgun (WGS) entry which is preliminary data.</text>
</comment>
<feature type="region of interest" description="Disordered" evidence="1">
    <location>
        <begin position="446"/>
        <end position="471"/>
    </location>
</feature>
<reference evidence="2 3" key="1">
    <citation type="submission" date="2024-02" db="EMBL/GenBank/DDBJ databases">
        <title>De novo assembly and annotation of 12 fungi associated with fruit tree decline syndrome in Ontario, Canada.</title>
        <authorList>
            <person name="Sulman M."/>
            <person name="Ellouze W."/>
            <person name="Ilyukhin E."/>
        </authorList>
    </citation>
    <scope>NUCLEOTIDE SEQUENCE [LARGE SCALE GENOMIC DNA]</scope>
    <source>
        <strain evidence="2 3">M169</strain>
    </source>
</reference>
<dbReference type="EMBL" id="JAKNSF020000019">
    <property type="protein sequence ID" value="KAK7732582.1"/>
    <property type="molecule type" value="Genomic_DNA"/>
</dbReference>
<name>A0ABR1PCQ7_DIAER</name>